<dbReference type="WBParaSite" id="SBAD_0001265601-mRNA-1">
    <property type="protein sequence ID" value="SBAD_0001265601-mRNA-1"/>
    <property type="gene ID" value="SBAD_0001265601"/>
</dbReference>
<accession>A0A183J8Q3</accession>
<evidence type="ECO:0000313" key="4">
    <source>
        <dbReference type="WBParaSite" id="SBAD_0001265601-mRNA-1"/>
    </source>
</evidence>
<feature type="compositionally biased region" description="Basic residues" evidence="1">
    <location>
        <begin position="171"/>
        <end position="184"/>
    </location>
</feature>
<keyword evidence="3" id="KW-1185">Reference proteome</keyword>
<dbReference type="Proteomes" id="UP000270296">
    <property type="component" value="Unassembled WGS sequence"/>
</dbReference>
<sequence>MISFLHEYHGHPFRLVELSALLDTMKELEVSKRKQRDAMQEKSTGSAPDSDSDSSHLASPAQVSGKELQVIAKKLFKKAKSKGAVDDVDSLAKASTSHSAEMALAVSPSSPILTSLIVAKKKPHKLHRALNILKSVRSEGQLQGQYEDFEGSSSDLDRSIDDVSSDVTADRKRKSKKMTLRVSM</sequence>
<feature type="compositionally biased region" description="Basic and acidic residues" evidence="1">
    <location>
        <begin position="31"/>
        <end position="40"/>
    </location>
</feature>
<organism evidence="4">
    <name type="scientific">Soboliphyme baturini</name>
    <dbReference type="NCBI Taxonomy" id="241478"/>
    <lineage>
        <taxon>Eukaryota</taxon>
        <taxon>Metazoa</taxon>
        <taxon>Ecdysozoa</taxon>
        <taxon>Nematoda</taxon>
        <taxon>Enoplea</taxon>
        <taxon>Dorylaimia</taxon>
        <taxon>Dioctophymatida</taxon>
        <taxon>Dioctophymatoidea</taxon>
        <taxon>Soboliphymatidae</taxon>
        <taxon>Soboliphyme</taxon>
    </lineage>
</organism>
<evidence type="ECO:0000313" key="2">
    <source>
        <dbReference type="EMBL" id="VDP46760.1"/>
    </source>
</evidence>
<feature type="region of interest" description="Disordered" evidence="1">
    <location>
        <begin position="31"/>
        <end position="64"/>
    </location>
</feature>
<name>A0A183J8Q3_9BILA</name>
<evidence type="ECO:0000313" key="3">
    <source>
        <dbReference type="Proteomes" id="UP000270296"/>
    </source>
</evidence>
<feature type="region of interest" description="Disordered" evidence="1">
    <location>
        <begin position="148"/>
        <end position="184"/>
    </location>
</feature>
<gene>
    <name evidence="2" type="ORF">SBAD_LOCUS12251</name>
</gene>
<evidence type="ECO:0000256" key="1">
    <source>
        <dbReference type="SAM" id="MobiDB-lite"/>
    </source>
</evidence>
<protein>
    <submittedName>
        <fullName evidence="4">SRP40_C domain-containing protein</fullName>
    </submittedName>
</protein>
<reference evidence="4" key="1">
    <citation type="submission" date="2016-06" db="UniProtKB">
        <authorList>
            <consortium name="WormBaseParasite"/>
        </authorList>
    </citation>
    <scope>IDENTIFICATION</scope>
</reference>
<reference evidence="2 3" key="2">
    <citation type="submission" date="2018-11" db="EMBL/GenBank/DDBJ databases">
        <authorList>
            <consortium name="Pathogen Informatics"/>
        </authorList>
    </citation>
    <scope>NUCLEOTIDE SEQUENCE [LARGE SCALE GENOMIC DNA]</scope>
</reference>
<proteinExistence type="predicted"/>
<dbReference type="EMBL" id="UZAM01017305">
    <property type="protein sequence ID" value="VDP46760.1"/>
    <property type="molecule type" value="Genomic_DNA"/>
</dbReference>
<dbReference type="AlphaFoldDB" id="A0A183J8Q3"/>